<dbReference type="PROSITE" id="PS01286">
    <property type="entry name" value="FA58C_2"/>
    <property type="match status" value="1"/>
</dbReference>
<gene>
    <name evidence="16" type="ORF">PMEA_00005203</name>
</gene>
<comment type="similarity">
    <text evidence="2">Belongs to the polycystin family.</text>
</comment>
<dbReference type="PRINTS" id="PR01433">
    <property type="entry name" value="POLYCYSTIN2"/>
</dbReference>
<dbReference type="InterPro" id="IPR001024">
    <property type="entry name" value="PLAT/LH2_dom"/>
</dbReference>
<dbReference type="GO" id="GO:0005509">
    <property type="term" value="F:calcium ion binding"/>
    <property type="evidence" value="ECO:0007669"/>
    <property type="project" value="InterPro"/>
</dbReference>
<evidence type="ECO:0000256" key="12">
    <source>
        <dbReference type="SAM" id="SignalP"/>
    </source>
</evidence>
<dbReference type="SUPFAM" id="SSF49723">
    <property type="entry name" value="Lipase/lipooxygenase domain (PLAT/LH2 domain)"/>
    <property type="match status" value="1"/>
</dbReference>
<feature type="transmembrane region" description="Helical" evidence="11">
    <location>
        <begin position="1526"/>
        <end position="1553"/>
    </location>
</feature>
<keyword evidence="17" id="KW-1185">Reference proteome</keyword>
<evidence type="ECO:0000256" key="2">
    <source>
        <dbReference type="ARBA" id="ARBA00007200"/>
    </source>
</evidence>
<dbReference type="InterPro" id="IPR002859">
    <property type="entry name" value="PKD/REJ-like"/>
</dbReference>
<evidence type="ECO:0000256" key="9">
    <source>
        <dbReference type="PROSITE-ProRule" id="PRU00152"/>
    </source>
</evidence>
<keyword evidence="4 12" id="KW-0732">Signal</keyword>
<dbReference type="InterPro" id="IPR008979">
    <property type="entry name" value="Galactose-bd-like_sf"/>
</dbReference>
<comment type="caution">
    <text evidence="16">The sequence shown here is derived from an EMBL/GenBank/DDBJ whole genome shotgun (WGS) entry which is preliminary data.</text>
</comment>
<evidence type="ECO:0000259" key="14">
    <source>
        <dbReference type="PROSITE" id="PS50095"/>
    </source>
</evidence>
<feature type="transmembrane region" description="Helical" evidence="11">
    <location>
        <begin position="1617"/>
        <end position="1644"/>
    </location>
</feature>
<dbReference type="PROSITE" id="PS51111">
    <property type="entry name" value="REJ"/>
    <property type="match status" value="1"/>
</dbReference>
<dbReference type="InterPro" id="IPR000203">
    <property type="entry name" value="GPS"/>
</dbReference>
<evidence type="ECO:0000256" key="5">
    <source>
        <dbReference type="ARBA" id="ARBA00022989"/>
    </source>
</evidence>
<evidence type="ECO:0000256" key="8">
    <source>
        <dbReference type="PIRSR" id="PIRSR603915-2"/>
    </source>
</evidence>
<accession>A0AAU9Y371</accession>
<feature type="domain" description="REJ" evidence="15">
    <location>
        <begin position="177"/>
        <end position="917"/>
    </location>
</feature>
<dbReference type="GO" id="GO:0050982">
    <property type="term" value="P:detection of mechanical stimulus"/>
    <property type="evidence" value="ECO:0007669"/>
    <property type="project" value="TreeGrafter"/>
</dbReference>
<feature type="transmembrane region" description="Helical" evidence="11">
    <location>
        <begin position="1491"/>
        <end position="1514"/>
    </location>
</feature>
<evidence type="ECO:0000259" key="13">
    <source>
        <dbReference type="PROSITE" id="PS50022"/>
    </source>
</evidence>
<dbReference type="SMART" id="SM00231">
    <property type="entry name" value="FA58C"/>
    <property type="match status" value="1"/>
</dbReference>
<dbReference type="CDD" id="cd00057">
    <property type="entry name" value="FA58C"/>
    <property type="match status" value="1"/>
</dbReference>
<evidence type="ECO:0000256" key="3">
    <source>
        <dbReference type="ARBA" id="ARBA00022692"/>
    </source>
</evidence>
<dbReference type="Pfam" id="PF08016">
    <property type="entry name" value="PKD_channel"/>
    <property type="match status" value="1"/>
</dbReference>
<keyword evidence="3 11" id="KW-0812">Transmembrane</keyword>
<feature type="domain" description="PLAT" evidence="14">
    <location>
        <begin position="1229"/>
        <end position="1346"/>
    </location>
</feature>
<dbReference type="SMART" id="SM00308">
    <property type="entry name" value="LH2"/>
    <property type="match status" value="1"/>
</dbReference>
<proteinExistence type="inferred from homology"/>
<dbReference type="InterPro" id="IPR003915">
    <property type="entry name" value="PKD_2"/>
</dbReference>
<name>A0AAU9Y371_9CNID</name>
<evidence type="ECO:0000256" key="10">
    <source>
        <dbReference type="SAM" id="MobiDB-lite"/>
    </source>
</evidence>
<dbReference type="PROSITE" id="PS50022">
    <property type="entry name" value="FA58C_3"/>
    <property type="match status" value="1"/>
</dbReference>
<feature type="transmembrane region" description="Helical" evidence="11">
    <location>
        <begin position="1923"/>
        <end position="1941"/>
    </location>
</feature>
<feature type="transmembrane region" description="Helical" evidence="11">
    <location>
        <begin position="1393"/>
        <end position="1411"/>
    </location>
</feature>
<dbReference type="Pfam" id="PF20519">
    <property type="entry name" value="Polycystin_dom"/>
    <property type="match status" value="1"/>
</dbReference>
<dbReference type="PANTHER" id="PTHR10877">
    <property type="entry name" value="POLYCYSTIN FAMILY MEMBER"/>
    <property type="match status" value="1"/>
</dbReference>
<dbReference type="Gene3D" id="2.60.60.20">
    <property type="entry name" value="PLAT/LH2 domain"/>
    <property type="match status" value="1"/>
</dbReference>
<feature type="transmembrane region" description="Helical" evidence="11">
    <location>
        <begin position="1184"/>
        <end position="1204"/>
    </location>
</feature>
<dbReference type="InterPro" id="IPR036392">
    <property type="entry name" value="PLAT/LH2_dom_sf"/>
</dbReference>
<feature type="transmembrane region" description="Helical" evidence="11">
    <location>
        <begin position="2081"/>
        <end position="2100"/>
    </location>
</feature>
<evidence type="ECO:0000256" key="6">
    <source>
        <dbReference type="ARBA" id="ARBA00023136"/>
    </source>
</evidence>
<dbReference type="SMART" id="SM00303">
    <property type="entry name" value="GPS"/>
    <property type="match status" value="1"/>
</dbReference>
<dbReference type="InterPro" id="IPR000421">
    <property type="entry name" value="FA58C"/>
</dbReference>
<dbReference type="Proteomes" id="UP001159428">
    <property type="component" value="Unassembled WGS sequence"/>
</dbReference>
<comment type="caution">
    <text evidence="9">Lacks conserved residue(s) required for the propagation of feature annotation.</text>
</comment>
<dbReference type="InterPro" id="IPR046338">
    <property type="entry name" value="GAIN_dom_sf"/>
</dbReference>
<reference evidence="16 17" key="1">
    <citation type="submission" date="2022-05" db="EMBL/GenBank/DDBJ databases">
        <authorList>
            <consortium name="Genoscope - CEA"/>
            <person name="William W."/>
        </authorList>
    </citation>
    <scope>NUCLEOTIDE SEQUENCE [LARGE SCALE GENOMIC DNA]</scope>
</reference>
<dbReference type="InterPro" id="IPR051223">
    <property type="entry name" value="Polycystin"/>
</dbReference>
<dbReference type="FunFam" id="2.60.120.260:FF:000016">
    <property type="entry name" value="Contactin-associated protein-like 4 isoform 1"/>
    <property type="match status" value="1"/>
</dbReference>
<dbReference type="GO" id="GO:0016020">
    <property type="term" value="C:membrane"/>
    <property type="evidence" value="ECO:0007669"/>
    <property type="project" value="UniProtKB-SubCell"/>
</dbReference>
<dbReference type="EMBL" id="CALNXJ010000130">
    <property type="protein sequence ID" value="CAH3166165.1"/>
    <property type="molecule type" value="Genomic_DNA"/>
</dbReference>
<comment type="subcellular location">
    <subcellularLocation>
        <location evidence="1">Membrane</location>
        <topology evidence="1">Multi-pass membrane protein</topology>
    </subcellularLocation>
</comment>
<dbReference type="Gene3D" id="2.60.120.260">
    <property type="entry name" value="Galactose-binding domain-like"/>
    <property type="match status" value="1"/>
</dbReference>
<evidence type="ECO:0000313" key="17">
    <source>
        <dbReference type="Proteomes" id="UP001159428"/>
    </source>
</evidence>
<keyword evidence="7" id="KW-0325">Glycoprotein</keyword>
<evidence type="ECO:0008006" key="18">
    <source>
        <dbReference type="Google" id="ProtNLM"/>
    </source>
</evidence>
<dbReference type="Pfam" id="PF01825">
    <property type="entry name" value="GPS"/>
    <property type="match status" value="1"/>
</dbReference>
<dbReference type="InterPro" id="IPR046791">
    <property type="entry name" value="Polycystin_dom"/>
</dbReference>
<evidence type="ECO:0000259" key="15">
    <source>
        <dbReference type="PROSITE" id="PS51111"/>
    </source>
</evidence>
<evidence type="ECO:0000256" key="11">
    <source>
        <dbReference type="SAM" id="Phobius"/>
    </source>
</evidence>
<evidence type="ECO:0000256" key="4">
    <source>
        <dbReference type="ARBA" id="ARBA00022729"/>
    </source>
</evidence>
<dbReference type="Pfam" id="PF00754">
    <property type="entry name" value="F5_F8_type_C"/>
    <property type="match status" value="1"/>
</dbReference>
<feature type="transmembrane region" description="Helical" evidence="11">
    <location>
        <begin position="1882"/>
        <end position="1903"/>
    </location>
</feature>
<keyword evidence="5 11" id="KW-1133">Transmembrane helix</keyword>
<dbReference type="InterPro" id="IPR013122">
    <property type="entry name" value="PKD1_2_channel"/>
</dbReference>
<dbReference type="PANTHER" id="PTHR10877:SF150">
    <property type="entry name" value="REJ DOMAIN-CONTAINING PROTEIN"/>
    <property type="match status" value="1"/>
</dbReference>
<dbReference type="InterPro" id="IPR014010">
    <property type="entry name" value="REJ_dom"/>
</dbReference>
<feature type="chain" id="PRO_5043784782" description="Polycystic kidney disease protein 1-like 2" evidence="12">
    <location>
        <begin position="25"/>
        <end position="2221"/>
    </location>
</feature>
<protein>
    <recommendedName>
        <fullName evidence="18">Polycystic kidney disease protein 1-like 2</fullName>
    </recommendedName>
</protein>
<sequence length="2221" mass="248992">MNNIMLRFLFQSLLNFSDCQEALGMEDYGIPNERVRASSEWNSNHAAIQGRLHYKPPLGKQGAWSAKENDKNQWLQIDLGSVFTRVTGVATQGRYNYNQWVTTYKLQYSKDGSTFTSYKDPEQAADKVFDGNTDPNTVVGHVLNESITARYIRFRPVTWSRHISMRVELYGCSDFPCQSPDVGLPNISPNASSDVSIHRLRQFTIQSEVKLHCELSDKTSFLWRVYKLGEEDTPLLSRNSFSELQITPRLLPVGEFLVQLNVSMIGPAIFGVSQGYFEVVSSPLVASITGGSKVARGLERTLIFDASLSYDPDEENLQFSGLNFTWLCRGESPLDLNNSDEAGCYYRAGDKEYVGHELRVNNSLMTENTSYFITVQVTRDERKAEYTQEVFIVPGDPPEVQIRCVENCDAKLNPSGRVALQGMCTGASCHGNLIFKWTVLKDLNNSSNSSQWTEVLEIQELISTRISSKSLVTKPGVLTPDTRYKFILTAQRPGGYRGYSEYHVTSNSPPVGGVCNVSQISGVALITEFTFTCDNWQDPDLQLRYEFIYLRSNDLLNVAYKGVKTSLTTKLPAGESENNFTIDFRVRVVDILGAYTEMRTPVQVSEPSIDPKDLVDVVTNLTSGDESELNSLIKSGDVSRATQLAAAVLSAVDFVTQSESAESQVQELTEKKIMIKSNIIQQLSTVSVDTVVRVQQVSNVIASASSVIAEITNEAQKDATDALEKMAVVLKTASEAGQSYDTLFDGVKSLVTGLGSMLRLTSHGASVENAVSHEESQMKASFITAYKGRLSKNRKGNLKSRTSLSNKLGRRTKRDGADVQLQARVQVETLLHSLEEVGSTILSRTLVGEEPKELPAQAMSLLLSRQEPNSLAGTVLSNKGNSFQLPPASKLFDNSGQFVDSQMVTTDFTLFSWDLSGERVTTAVSSIELKNSSGHLLNTKELIHPITIRLQSHQDFTNAAQSHYVGANRTVFFKINVTQSGMALVLNIRPESNRTEFVVTVKYGERPSPSNSDLKSTIPDLSSCGKMPDGHVNCSRNPYIVFVNQDFVKNKGFGYYYFGLRAVSRISEILRVKRCSGRGRLKRSCVQYKEPPTTGESYSVPQYRVGDENYTFQVTPAACLFWNAQLSKWTSEGCQVAELTTQDAIYCSCNHLSAFGGQLFVTPNPIDFDKVFTELTGLSDSGNIAVILAVCCVFGFYLFLLVWARKNDKLDILKVGEKPFVGVPSPGSYFVEVQVSTGIWRNSGTTANIFIILEGELGTSRPYHLKDDSCIPFARGSISSFILSIHDSIGPMRTVRVWHDNSGTSPSWFLNHIKVCELTNEKQWNFVCFAWLAVDRGDGLIDRTLRCTSTADKGIDFAVYVQNRIAGEFSDSHLWFSVVTRPPSYRFTRAQRLSCCLAILLTTMLSSAMFYERETAMDDDQGSLRLGRLVVNFRALVIAGQSLMIVLPVNILTVALFTHTRSSNENKEMALQRDPHRKFAKKKRDFSFPRWFIFVPWLLCFLLSSCSAAFVVFYSLQWGADISEQWLISVVMSVVLDIFVSEPIQIIVVAFMLSHIFKGGIQRFTWQPYHVDAVVDVEDIELSGLGNEEIDEEEIEIPKPLSKRQLRRARVARIREAYMYTALRNIVSYMLYLLILCIVCYGGRSEHGYPMTSSIKKTFGELDSISNHFNTWDWTRDVLVPGLFEDGKNVPLNSSSPYIGDGDSVLVGMPRLRQLRVKEGSCDVGIDEITAPFNSCVASYTSDNEDNTNFYQTRWRQFSPSKNDSLSILYQICPTAWHYSSAERTQSLPLWGKLHLSNFYGKGGYLAELGYDRNTALKVISELNLFDWIDRFTSAVIVEFTVFNSQVNLFGVIWIPIEFSPSGHVVSDHVIRGIHVYGIGGGYSAVTVTCQLFLVGYVVYFVVKETSKMIAGIRIYFSRFLNWVEFTQTLTVVGFVITHILKQTELFVNTEKLKNNTFQFISFDKGALLEDLETVLISLLMFLNTLKLLYLLKFNPHVRHLFYVMKGSARELVHCSVLFAVFIFGCIHVGYLLFGGELYSFSSPFIILQSLLVEGVVGGGVDYFNDCCTVIGPVYVTALKLGLNLICINIFISVLVYNYGNIRDLTRGKFNLGNFIIVKVKELMGFVVHSSAMDADSSCVHNTKEEENNTLPEVDEILTKLDQINHHLNILYADEFGEDLDMFSLWFDLHIQRLKAKDAQERFENDLEEVYEDAQEYLSLA</sequence>
<feature type="domain" description="F5/8 type C" evidence="13">
    <location>
        <begin position="19"/>
        <end position="172"/>
    </location>
</feature>
<feature type="transmembrane region" description="Helical" evidence="11">
    <location>
        <begin position="1431"/>
        <end position="1457"/>
    </location>
</feature>
<dbReference type="Pfam" id="PF02010">
    <property type="entry name" value="REJ"/>
    <property type="match status" value="1"/>
</dbReference>
<organism evidence="16 17">
    <name type="scientific">Pocillopora meandrina</name>
    <dbReference type="NCBI Taxonomy" id="46732"/>
    <lineage>
        <taxon>Eukaryota</taxon>
        <taxon>Metazoa</taxon>
        <taxon>Cnidaria</taxon>
        <taxon>Anthozoa</taxon>
        <taxon>Hexacorallia</taxon>
        <taxon>Scleractinia</taxon>
        <taxon>Astrocoeniina</taxon>
        <taxon>Pocilloporidae</taxon>
        <taxon>Pocillopora</taxon>
    </lineage>
</organism>
<feature type="transmembrane region" description="Helical" evidence="11">
    <location>
        <begin position="1974"/>
        <end position="1992"/>
    </location>
</feature>
<dbReference type="PROSITE" id="PS50095">
    <property type="entry name" value="PLAT"/>
    <property type="match status" value="1"/>
</dbReference>
<keyword evidence="6 11" id="KW-0472">Membrane</keyword>
<evidence type="ECO:0000256" key="7">
    <source>
        <dbReference type="ARBA" id="ARBA00023180"/>
    </source>
</evidence>
<evidence type="ECO:0000313" key="16">
    <source>
        <dbReference type="EMBL" id="CAH3166165.1"/>
    </source>
</evidence>
<feature type="transmembrane region" description="Helical" evidence="11">
    <location>
        <begin position="2012"/>
        <end position="2034"/>
    </location>
</feature>
<evidence type="ECO:0000256" key="1">
    <source>
        <dbReference type="ARBA" id="ARBA00004141"/>
    </source>
</evidence>
<dbReference type="Gene3D" id="2.60.220.50">
    <property type="match status" value="1"/>
</dbReference>
<feature type="signal peptide" evidence="12">
    <location>
        <begin position="1"/>
        <end position="24"/>
    </location>
</feature>
<feature type="region of interest" description="Disordered" evidence="10">
    <location>
        <begin position="794"/>
        <end position="815"/>
    </location>
</feature>
<dbReference type="GO" id="GO:0005262">
    <property type="term" value="F:calcium channel activity"/>
    <property type="evidence" value="ECO:0007669"/>
    <property type="project" value="TreeGrafter"/>
</dbReference>
<dbReference type="Pfam" id="PF01477">
    <property type="entry name" value="PLAT"/>
    <property type="match status" value="1"/>
</dbReference>
<feature type="disulfide bond" evidence="8">
    <location>
        <begin position="1722"/>
        <end position="1736"/>
    </location>
</feature>
<dbReference type="SUPFAM" id="SSF49785">
    <property type="entry name" value="Galactose-binding domain-like"/>
    <property type="match status" value="1"/>
</dbReference>